<accession>A0A4S3PTS7</accession>
<dbReference type="EMBL" id="SLUB01000014">
    <property type="protein sequence ID" value="THE12756.1"/>
    <property type="molecule type" value="Genomic_DNA"/>
</dbReference>
<dbReference type="RefSeq" id="WP_136379505.1">
    <property type="nucleotide sequence ID" value="NZ_SLUB01000014.1"/>
</dbReference>
<gene>
    <name evidence="22" type="ORF">E1I69_10205</name>
</gene>
<dbReference type="CDD" id="cd00130">
    <property type="entry name" value="PAS"/>
    <property type="match status" value="1"/>
</dbReference>
<dbReference type="Pfam" id="PF07730">
    <property type="entry name" value="HisKA_3"/>
    <property type="match status" value="1"/>
</dbReference>
<keyword evidence="11" id="KW-0547">Nucleotide-binding</keyword>
<dbReference type="PANTHER" id="PTHR24421:SF10">
    <property type="entry name" value="NITRATE_NITRITE SENSOR PROTEIN NARQ"/>
    <property type="match status" value="1"/>
</dbReference>
<keyword evidence="14" id="KW-0408">Iron</keyword>
<proteinExistence type="predicted"/>
<evidence type="ECO:0000259" key="19">
    <source>
        <dbReference type="PROSITE" id="PS50109"/>
    </source>
</evidence>
<dbReference type="Gene3D" id="1.20.5.1930">
    <property type="match status" value="1"/>
</dbReference>
<sequence>MSKIDRLQHQSEIGGPSVVRLLADLDKHIDDSNYREDVEKSLRHLADLTFALDESSIVAITDRQGKIQYINNKFCEISRYSRAELMGQDHRIINSGHHDKEFWKEMWRTIGSGHVWKGEIKNRAKDGSYYWVDTTIVPILSENGRPNQYLAVRHEVTALKETQEELKNMMTRVISIQEEERKRFSRELHDGIGQSMFSLLIQLDQLLSEKPDERLGHLRQDVSFMMEDIRSLAWELRPSVLDDLGVVPALRKYVENYSQHYGIHVDFECTLKSRLDIHKETTIYRVVQEALTNIAKYANVSDAVVKIHEKESDVVVEVIDNGQGFTTDEKGNGVGLFSMEERARSIGGSITLESEVGKGTRLELVVPK</sequence>
<dbReference type="GO" id="GO:0000155">
    <property type="term" value="F:phosphorelay sensor kinase activity"/>
    <property type="evidence" value="ECO:0007669"/>
    <property type="project" value="InterPro"/>
</dbReference>
<feature type="domain" description="Histidine kinase" evidence="19">
    <location>
        <begin position="183"/>
        <end position="368"/>
    </location>
</feature>
<evidence type="ECO:0000256" key="8">
    <source>
        <dbReference type="ARBA" id="ARBA00022553"/>
    </source>
</evidence>
<dbReference type="AlphaFoldDB" id="A0A4S3PTS7"/>
<comment type="function">
    <text evidence="17">Member of the two-component regulatory system NreB/NreC involved in the control of dissimilatory nitrate/nitrite reduction in response to oxygen. NreB functions as a direct oxygen sensor histidine kinase which is autophosphorylated, in the absence of oxygen, probably at the conserved histidine residue, and transfers its phosphate group probably to a conserved aspartate residue of NreC. NreB/NreC activates the expression of the nitrate (narGHJI) and nitrite (nir) reductase operons, as well as the putative nitrate transporter gene narT.</text>
</comment>
<dbReference type="EC" id="2.7.13.3" evidence="4"/>
<dbReference type="GO" id="GO:0046983">
    <property type="term" value="F:protein dimerization activity"/>
    <property type="evidence" value="ECO:0007669"/>
    <property type="project" value="InterPro"/>
</dbReference>
<evidence type="ECO:0000256" key="10">
    <source>
        <dbReference type="ARBA" id="ARBA00022723"/>
    </source>
</evidence>
<feature type="domain" description="PAS" evidence="20">
    <location>
        <begin position="38"/>
        <end position="88"/>
    </location>
</feature>
<evidence type="ECO:0000256" key="16">
    <source>
        <dbReference type="ARBA" id="ARBA00023014"/>
    </source>
</evidence>
<evidence type="ECO:0000256" key="1">
    <source>
        <dbReference type="ARBA" id="ARBA00000085"/>
    </source>
</evidence>
<dbReference type="NCBIfam" id="TIGR00229">
    <property type="entry name" value="sensory_box"/>
    <property type="match status" value="1"/>
</dbReference>
<dbReference type="PROSITE" id="PS50109">
    <property type="entry name" value="HIS_KIN"/>
    <property type="match status" value="1"/>
</dbReference>
<protein>
    <recommendedName>
        <fullName evidence="5">Oxygen sensor histidine kinase NreB</fullName>
        <ecNumber evidence="4">2.7.13.3</ecNumber>
    </recommendedName>
    <alternativeName>
        <fullName evidence="18">Nitrogen regulation protein B</fullName>
    </alternativeName>
</protein>
<dbReference type="InterPro" id="IPR011712">
    <property type="entry name" value="Sig_transdc_His_kin_sub3_dim/P"/>
</dbReference>
<evidence type="ECO:0000256" key="9">
    <source>
        <dbReference type="ARBA" id="ARBA00022679"/>
    </source>
</evidence>
<dbReference type="PRINTS" id="PR00344">
    <property type="entry name" value="BCTRLSENSOR"/>
</dbReference>
<evidence type="ECO:0000256" key="13">
    <source>
        <dbReference type="ARBA" id="ARBA00022840"/>
    </source>
</evidence>
<evidence type="ECO:0000256" key="18">
    <source>
        <dbReference type="ARBA" id="ARBA00030800"/>
    </source>
</evidence>
<reference evidence="22 23" key="1">
    <citation type="journal article" date="2019" name="Indoor Air">
        <title>Impacts of indoor surface finishes on bacterial viability.</title>
        <authorList>
            <person name="Hu J."/>
            <person name="Maamar S.B."/>
            <person name="Glawe A.J."/>
            <person name="Gottel N."/>
            <person name="Gilbert J.A."/>
            <person name="Hartmann E.M."/>
        </authorList>
    </citation>
    <scope>NUCLEOTIDE SEQUENCE [LARGE SCALE GENOMIC DNA]</scope>
    <source>
        <strain evidence="22 23">AF060A6</strain>
    </source>
</reference>
<dbReference type="PROSITE" id="PS50113">
    <property type="entry name" value="PAC"/>
    <property type="match status" value="1"/>
</dbReference>
<dbReference type="SUPFAM" id="SSF55874">
    <property type="entry name" value="ATPase domain of HSP90 chaperone/DNA topoisomerase II/histidine kinase"/>
    <property type="match status" value="1"/>
</dbReference>
<dbReference type="GO" id="GO:0005524">
    <property type="term" value="F:ATP binding"/>
    <property type="evidence" value="ECO:0007669"/>
    <property type="project" value="UniProtKB-KW"/>
</dbReference>
<evidence type="ECO:0000256" key="4">
    <source>
        <dbReference type="ARBA" id="ARBA00012438"/>
    </source>
</evidence>
<dbReference type="STRING" id="1033734.GCA_000285535_03240"/>
<dbReference type="InterPro" id="IPR001610">
    <property type="entry name" value="PAC"/>
</dbReference>
<dbReference type="Gene3D" id="3.30.565.10">
    <property type="entry name" value="Histidine kinase-like ATPase, C-terminal domain"/>
    <property type="match status" value="1"/>
</dbReference>
<dbReference type="InterPro" id="IPR004358">
    <property type="entry name" value="Sig_transdc_His_kin-like_C"/>
</dbReference>
<keyword evidence="23" id="KW-1185">Reference proteome</keyword>
<evidence type="ECO:0000256" key="17">
    <source>
        <dbReference type="ARBA" id="ARBA00024827"/>
    </source>
</evidence>
<dbReference type="Proteomes" id="UP000306477">
    <property type="component" value="Unassembled WGS sequence"/>
</dbReference>
<keyword evidence="10" id="KW-0479">Metal-binding</keyword>
<evidence type="ECO:0000259" key="20">
    <source>
        <dbReference type="PROSITE" id="PS50112"/>
    </source>
</evidence>
<keyword evidence="15" id="KW-0902">Two-component regulatory system</keyword>
<dbReference type="SMART" id="SM00086">
    <property type="entry name" value="PAC"/>
    <property type="match status" value="1"/>
</dbReference>
<dbReference type="InterPro" id="IPR035965">
    <property type="entry name" value="PAS-like_dom_sf"/>
</dbReference>
<dbReference type="InterPro" id="IPR050482">
    <property type="entry name" value="Sensor_HK_TwoCompSys"/>
</dbReference>
<keyword evidence="7" id="KW-0963">Cytoplasm</keyword>
<dbReference type="GO" id="GO:0005737">
    <property type="term" value="C:cytoplasm"/>
    <property type="evidence" value="ECO:0007669"/>
    <property type="project" value="UniProtKB-SubCell"/>
</dbReference>
<dbReference type="SUPFAM" id="SSF55785">
    <property type="entry name" value="PYP-like sensor domain (PAS domain)"/>
    <property type="match status" value="1"/>
</dbReference>
<keyword evidence="13" id="KW-0067">ATP-binding</keyword>
<evidence type="ECO:0000256" key="5">
    <source>
        <dbReference type="ARBA" id="ARBA00017322"/>
    </source>
</evidence>
<evidence type="ECO:0000256" key="2">
    <source>
        <dbReference type="ARBA" id="ARBA00001966"/>
    </source>
</evidence>
<evidence type="ECO:0000313" key="22">
    <source>
        <dbReference type="EMBL" id="THE12756.1"/>
    </source>
</evidence>
<feature type="domain" description="PAC" evidence="21">
    <location>
        <begin position="116"/>
        <end position="168"/>
    </location>
</feature>
<organism evidence="22 23">
    <name type="scientific">Bacillus timonensis</name>
    <dbReference type="NCBI Taxonomy" id="1033734"/>
    <lineage>
        <taxon>Bacteria</taxon>
        <taxon>Bacillati</taxon>
        <taxon>Bacillota</taxon>
        <taxon>Bacilli</taxon>
        <taxon>Bacillales</taxon>
        <taxon>Bacillaceae</taxon>
        <taxon>Bacillus</taxon>
    </lineage>
</organism>
<keyword evidence="8" id="KW-0597">Phosphoprotein</keyword>
<dbReference type="InterPro" id="IPR003594">
    <property type="entry name" value="HATPase_dom"/>
</dbReference>
<name>A0A4S3PTS7_9BACI</name>
<evidence type="ECO:0000256" key="12">
    <source>
        <dbReference type="ARBA" id="ARBA00022777"/>
    </source>
</evidence>
<keyword evidence="9" id="KW-0808">Transferase</keyword>
<keyword evidence="6" id="KW-0004">4Fe-4S</keyword>
<evidence type="ECO:0000259" key="21">
    <source>
        <dbReference type="PROSITE" id="PS50113"/>
    </source>
</evidence>
<dbReference type="SMART" id="SM00387">
    <property type="entry name" value="HATPase_c"/>
    <property type="match status" value="1"/>
</dbReference>
<dbReference type="InterPro" id="IPR036890">
    <property type="entry name" value="HATPase_C_sf"/>
</dbReference>
<evidence type="ECO:0000256" key="6">
    <source>
        <dbReference type="ARBA" id="ARBA00022485"/>
    </source>
</evidence>
<dbReference type="InterPro" id="IPR005467">
    <property type="entry name" value="His_kinase_dom"/>
</dbReference>
<evidence type="ECO:0000256" key="3">
    <source>
        <dbReference type="ARBA" id="ARBA00004496"/>
    </source>
</evidence>
<dbReference type="InterPro" id="IPR000700">
    <property type="entry name" value="PAS-assoc_C"/>
</dbReference>
<keyword evidence="16" id="KW-0411">Iron-sulfur</keyword>
<dbReference type="GO" id="GO:0046872">
    <property type="term" value="F:metal ion binding"/>
    <property type="evidence" value="ECO:0007669"/>
    <property type="project" value="UniProtKB-KW"/>
</dbReference>
<evidence type="ECO:0000256" key="7">
    <source>
        <dbReference type="ARBA" id="ARBA00022490"/>
    </source>
</evidence>
<dbReference type="Gene3D" id="3.30.450.20">
    <property type="entry name" value="PAS domain"/>
    <property type="match status" value="1"/>
</dbReference>
<dbReference type="GO" id="GO:0016020">
    <property type="term" value="C:membrane"/>
    <property type="evidence" value="ECO:0007669"/>
    <property type="project" value="InterPro"/>
</dbReference>
<evidence type="ECO:0000256" key="14">
    <source>
        <dbReference type="ARBA" id="ARBA00023004"/>
    </source>
</evidence>
<keyword evidence="12 22" id="KW-0418">Kinase</keyword>
<comment type="subcellular location">
    <subcellularLocation>
        <location evidence="3">Cytoplasm</location>
    </subcellularLocation>
</comment>
<dbReference type="PROSITE" id="PS50112">
    <property type="entry name" value="PAS"/>
    <property type="match status" value="1"/>
</dbReference>
<dbReference type="GO" id="GO:0051539">
    <property type="term" value="F:4 iron, 4 sulfur cluster binding"/>
    <property type="evidence" value="ECO:0007669"/>
    <property type="project" value="UniProtKB-KW"/>
</dbReference>
<dbReference type="Pfam" id="PF13426">
    <property type="entry name" value="PAS_9"/>
    <property type="match status" value="1"/>
</dbReference>
<dbReference type="PANTHER" id="PTHR24421">
    <property type="entry name" value="NITRATE/NITRITE SENSOR PROTEIN NARX-RELATED"/>
    <property type="match status" value="1"/>
</dbReference>
<comment type="cofactor">
    <cofactor evidence="2">
        <name>[4Fe-4S] cluster</name>
        <dbReference type="ChEBI" id="CHEBI:49883"/>
    </cofactor>
</comment>
<dbReference type="CDD" id="cd16917">
    <property type="entry name" value="HATPase_UhpB-NarQ-NarX-like"/>
    <property type="match status" value="1"/>
</dbReference>
<comment type="catalytic activity">
    <reaction evidence="1">
        <text>ATP + protein L-histidine = ADP + protein N-phospho-L-histidine.</text>
        <dbReference type="EC" id="2.7.13.3"/>
    </reaction>
</comment>
<evidence type="ECO:0000256" key="15">
    <source>
        <dbReference type="ARBA" id="ARBA00023012"/>
    </source>
</evidence>
<dbReference type="Pfam" id="PF02518">
    <property type="entry name" value="HATPase_c"/>
    <property type="match status" value="1"/>
</dbReference>
<dbReference type="InterPro" id="IPR000014">
    <property type="entry name" value="PAS"/>
</dbReference>
<comment type="caution">
    <text evidence="22">The sequence shown here is derived from an EMBL/GenBank/DDBJ whole genome shotgun (WGS) entry which is preliminary data.</text>
</comment>
<dbReference type="OrthoDB" id="9760839at2"/>
<evidence type="ECO:0000313" key="23">
    <source>
        <dbReference type="Proteomes" id="UP000306477"/>
    </source>
</evidence>
<evidence type="ECO:0000256" key="11">
    <source>
        <dbReference type="ARBA" id="ARBA00022741"/>
    </source>
</evidence>